<comment type="caution">
    <text evidence="10">The sequence shown here is derived from an EMBL/GenBank/DDBJ whole genome shotgun (WGS) entry which is preliminary data.</text>
</comment>
<keyword evidence="11" id="KW-1185">Reference proteome</keyword>
<reference evidence="10 11" key="1">
    <citation type="journal article" date="2019" name="Int. J. Syst. Evol. Microbiol.">
        <title>The Global Catalogue of Microorganisms (GCM) 10K type strain sequencing project: providing services to taxonomists for standard genome sequencing and annotation.</title>
        <authorList>
            <consortium name="The Broad Institute Genomics Platform"/>
            <consortium name="The Broad Institute Genome Sequencing Center for Infectious Disease"/>
            <person name="Wu L."/>
            <person name="Ma J."/>
        </authorList>
    </citation>
    <scope>NUCLEOTIDE SEQUENCE [LARGE SCALE GENOMIC DNA]</scope>
    <source>
        <strain evidence="10 11">JCM 14304</strain>
    </source>
</reference>
<dbReference type="PANTHER" id="PTHR30193:SF1">
    <property type="entry name" value="ABC TRANSPORTER PERMEASE PROTEIN YESP-RELATED"/>
    <property type="match status" value="1"/>
</dbReference>
<dbReference type="Pfam" id="PF00528">
    <property type="entry name" value="BPD_transp_1"/>
    <property type="match status" value="1"/>
</dbReference>
<feature type="transmembrane region" description="Helical" evidence="7">
    <location>
        <begin position="293"/>
        <end position="319"/>
    </location>
</feature>
<dbReference type="Gene3D" id="1.10.3720.10">
    <property type="entry name" value="MetI-like"/>
    <property type="match status" value="1"/>
</dbReference>
<gene>
    <name evidence="10" type="ORF">GCM10009742_47110</name>
</gene>
<dbReference type="SUPFAM" id="SSF160964">
    <property type="entry name" value="MalF N-terminal region-like"/>
    <property type="match status" value="1"/>
</dbReference>
<keyword evidence="3" id="KW-1003">Cell membrane</keyword>
<dbReference type="PANTHER" id="PTHR30193">
    <property type="entry name" value="ABC TRANSPORTER PERMEASE PROTEIN"/>
    <property type="match status" value="1"/>
</dbReference>
<dbReference type="SUPFAM" id="SSF161098">
    <property type="entry name" value="MetI-like"/>
    <property type="match status" value="1"/>
</dbReference>
<evidence type="ECO:0000256" key="6">
    <source>
        <dbReference type="ARBA" id="ARBA00023136"/>
    </source>
</evidence>
<sequence length="324" mass="35531">MVLSTPPRSARGSVDRAPDQMPASAEPAHHRKARPNIAAYVFMSPWMAGAALLTIGPMLYSLYLSFTDYDLFSAPHWIGLGNYRRMAGDSELWASAWVTLRYVFLSSPLKLALALVVALLLVKPRRGLGFYRSAYYAPSLLGASVSIALVWRALFTDHGAVDRGLGAIGIHTGGWIDNPDYALLVLVILAVWQFGAPMVIFLAGLKQIPQELYEAAALDGAGRWRSFTSITLPMLSPVLFFNLVLEIINAFQAFTGAFIISGGRGGPANSTLFYTLYLYQQGFTDFHMGYASALAWVLLAVIGVATLIVFRTANFWVFYTAEEK</sequence>
<evidence type="ECO:0000259" key="9">
    <source>
        <dbReference type="PROSITE" id="PS50928"/>
    </source>
</evidence>
<proteinExistence type="inferred from homology"/>
<evidence type="ECO:0000256" key="5">
    <source>
        <dbReference type="ARBA" id="ARBA00022989"/>
    </source>
</evidence>
<dbReference type="PROSITE" id="PS50928">
    <property type="entry name" value="ABC_TM1"/>
    <property type="match status" value="1"/>
</dbReference>
<keyword evidence="2 7" id="KW-0813">Transport</keyword>
<evidence type="ECO:0000313" key="11">
    <source>
        <dbReference type="Proteomes" id="UP001500190"/>
    </source>
</evidence>
<comment type="similarity">
    <text evidence="7">Belongs to the binding-protein-dependent transport system permease family.</text>
</comment>
<dbReference type="EMBL" id="BAAAND010000008">
    <property type="protein sequence ID" value="GAA1594971.1"/>
    <property type="molecule type" value="Genomic_DNA"/>
</dbReference>
<dbReference type="CDD" id="cd06261">
    <property type="entry name" value="TM_PBP2"/>
    <property type="match status" value="1"/>
</dbReference>
<dbReference type="RefSeq" id="WP_344194840.1">
    <property type="nucleotide sequence ID" value="NZ_BAAAND010000008.1"/>
</dbReference>
<keyword evidence="4 7" id="KW-0812">Transmembrane</keyword>
<protein>
    <submittedName>
        <fullName evidence="10">Sugar ABC transporter permease</fullName>
    </submittedName>
</protein>
<feature type="transmembrane region" description="Helical" evidence="7">
    <location>
        <begin position="134"/>
        <end position="154"/>
    </location>
</feature>
<evidence type="ECO:0000256" key="4">
    <source>
        <dbReference type="ARBA" id="ARBA00022692"/>
    </source>
</evidence>
<organism evidence="10 11">
    <name type="scientific">Kribbella karoonensis</name>
    <dbReference type="NCBI Taxonomy" id="324851"/>
    <lineage>
        <taxon>Bacteria</taxon>
        <taxon>Bacillati</taxon>
        <taxon>Actinomycetota</taxon>
        <taxon>Actinomycetes</taxon>
        <taxon>Propionibacteriales</taxon>
        <taxon>Kribbellaceae</taxon>
        <taxon>Kribbella</taxon>
    </lineage>
</organism>
<name>A0ABN2E393_9ACTN</name>
<dbReference type="Proteomes" id="UP001500190">
    <property type="component" value="Unassembled WGS sequence"/>
</dbReference>
<keyword evidence="5 7" id="KW-1133">Transmembrane helix</keyword>
<accession>A0ABN2E393</accession>
<feature type="transmembrane region" description="Helical" evidence="7">
    <location>
        <begin position="181"/>
        <end position="205"/>
    </location>
</feature>
<feature type="transmembrane region" description="Helical" evidence="7">
    <location>
        <begin position="37"/>
        <end position="63"/>
    </location>
</feature>
<comment type="subcellular location">
    <subcellularLocation>
        <location evidence="1 7">Cell membrane</location>
        <topology evidence="1 7">Multi-pass membrane protein</topology>
    </subcellularLocation>
</comment>
<evidence type="ECO:0000256" key="8">
    <source>
        <dbReference type="SAM" id="MobiDB-lite"/>
    </source>
</evidence>
<feature type="transmembrane region" description="Helical" evidence="7">
    <location>
        <begin position="102"/>
        <end position="122"/>
    </location>
</feature>
<dbReference type="InterPro" id="IPR000515">
    <property type="entry name" value="MetI-like"/>
</dbReference>
<feature type="region of interest" description="Disordered" evidence="8">
    <location>
        <begin position="1"/>
        <end position="30"/>
    </location>
</feature>
<evidence type="ECO:0000256" key="3">
    <source>
        <dbReference type="ARBA" id="ARBA00022475"/>
    </source>
</evidence>
<dbReference type="InterPro" id="IPR051393">
    <property type="entry name" value="ABC_transporter_permease"/>
</dbReference>
<evidence type="ECO:0000256" key="2">
    <source>
        <dbReference type="ARBA" id="ARBA00022448"/>
    </source>
</evidence>
<evidence type="ECO:0000256" key="1">
    <source>
        <dbReference type="ARBA" id="ARBA00004651"/>
    </source>
</evidence>
<feature type="domain" description="ABC transmembrane type-1" evidence="9">
    <location>
        <begin position="96"/>
        <end position="309"/>
    </location>
</feature>
<evidence type="ECO:0000313" key="10">
    <source>
        <dbReference type="EMBL" id="GAA1594971.1"/>
    </source>
</evidence>
<dbReference type="InterPro" id="IPR035906">
    <property type="entry name" value="MetI-like_sf"/>
</dbReference>
<evidence type="ECO:0000256" key="7">
    <source>
        <dbReference type="RuleBase" id="RU363032"/>
    </source>
</evidence>
<keyword evidence="6 7" id="KW-0472">Membrane</keyword>